<protein>
    <submittedName>
        <fullName evidence="11">ABC transporter ATP-binding protein</fullName>
    </submittedName>
</protein>
<proteinExistence type="predicted"/>
<keyword evidence="3" id="KW-0547">Nucleotide-binding</keyword>
<feature type="transmembrane region" description="Helical" evidence="8">
    <location>
        <begin position="276"/>
        <end position="297"/>
    </location>
</feature>
<dbReference type="Pfam" id="PF00664">
    <property type="entry name" value="ABC_membrane"/>
    <property type="match status" value="1"/>
</dbReference>
<dbReference type="EMBL" id="JACTNF010000004">
    <property type="protein sequence ID" value="MBO1074202.1"/>
    <property type="molecule type" value="Genomic_DNA"/>
</dbReference>
<evidence type="ECO:0000256" key="6">
    <source>
        <dbReference type="ARBA" id="ARBA00023136"/>
    </source>
</evidence>
<feature type="region of interest" description="Disordered" evidence="7">
    <location>
        <begin position="1"/>
        <end position="23"/>
    </location>
</feature>
<dbReference type="InterPro" id="IPR017871">
    <property type="entry name" value="ABC_transporter-like_CS"/>
</dbReference>
<name>A0ABS3K9R5_9PROT</name>
<organism evidence="11 12">
    <name type="scientific">Roseomonas marmotae</name>
    <dbReference type="NCBI Taxonomy" id="2768161"/>
    <lineage>
        <taxon>Bacteria</taxon>
        <taxon>Pseudomonadati</taxon>
        <taxon>Pseudomonadota</taxon>
        <taxon>Alphaproteobacteria</taxon>
        <taxon>Acetobacterales</taxon>
        <taxon>Roseomonadaceae</taxon>
        <taxon>Roseomonas</taxon>
    </lineage>
</organism>
<evidence type="ECO:0000313" key="12">
    <source>
        <dbReference type="Proteomes" id="UP001518990"/>
    </source>
</evidence>
<dbReference type="SUPFAM" id="SSF52540">
    <property type="entry name" value="P-loop containing nucleoside triphosphate hydrolases"/>
    <property type="match status" value="1"/>
</dbReference>
<accession>A0ABS3K9R5</accession>
<dbReference type="Proteomes" id="UP001518990">
    <property type="component" value="Unassembled WGS sequence"/>
</dbReference>
<sequence>MQPTGTKPAKHHPSSTGAVRHQGEPEVLRYARRPVAFLFRHLRPHAGSHLVIMLAVLGAVGCSVGANYAVKHLIDTLSGNPSQIAATAVWTAFAILAGIITADNMLWRVGGWIAADRFPRATASMRAELFRHLSGHAPGYFANRSAGTLASRISATGTAAFTLLQNFTWHTVPPAVAVVLAIGFLASVDPIMAGCLVVAAGTLAAGVATLGRRGEKLHDSFAGRAAAVDGQLVDVVQNFALVRAFGAFGREGTRLDQALAAETGARRASLRYLEKLRLVHGAATAVLTACLLGWAVHLWQIGRATTGDIVLVCTLGFTILHASRDLAMALVDLTQYVARMREALAALLVAHDMPDVENATNLESPADRPVGEVIFDDITFRYPAAPAGSEPILRHMQLAIPAGQKVGIVGRSGAGKSTLLTLLQRHAAPQEGKVAIDGQDIALATRESLAEMIAVVPQDVSLFHRSVLENIRYARPDATDEEVLAAAEAARCREFIEALPEGFDTIVGDRGAKLSGGQRQRLAIARALLKNAPILLLDEATSALDSESEAEVQAALDRLMEGRTVIAVAHRLATLSNFDRIVVMDAGQVVQDGSPEMLMRRPGPYQDMVRRQSEALMAA</sequence>
<evidence type="ECO:0000313" key="11">
    <source>
        <dbReference type="EMBL" id="MBO1074202.1"/>
    </source>
</evidence>
<dbReference type="GO" id="GO:0005524">
    <property type="term" value="F:ATP binding"/>
    <property type="evidence" value="ECO:0007669"/>
    <property type="project" value="UniProtKB-KW"/>
</dbReference>
<evidence type="ECO:0000256" key="5">
    <source>
        <dbReference type="ARBA" id="ARBA00022989"/>
    </source>
</evidence>
<dbReference type="InterPro" id="IPR039421">
    <property type="entry name" value="Type_1_exporter"/>
</dbReference>
<dbReference type="PANTHER" id="PTHR43394:SF1">
    <property type="entry name" value="ATP-BINDING CASSETTE SUB-FAMILY B MEMBER 10, MITOCHONDRIAL"/>
    <property type="match status" value="1"/>
</dbReference>
<keyword evidence="4 11" id="KW-0067">ATP-binding</keyword>
<evidence type="ECO:0000256" key="3">
    <source>
        <dbReference type="ARBA" id="ARBA00022741"/>
    </source>
</evidence>
<evidence type="ECO:0000256" key="7">
    <source>
        <dbReference type="SAM" id="MobiDB-lite"/>
    </source>
</evidence>
<reference evidence="11 12" key="1">
    <citation type="submission" date="2020-09" db="EMBL/GenBank/DDBJ databases">
        <title>Roseomonas.</title>
        <authorList>
            <person name="Zhu W."/>
        </authorList>
    </citation>
    <scope>NUCLEOTIDE SEQUENCE [LARGE SCALE GENOMIC DNA]</scope>
    <source>
        <strain evidence="11 12">1311</strain>
    </source>
</reference>
<dbReference type="PROSITE" id="PS00211">
    <property type="entry name" value="ABC_TRANSPORTER_1"/>
    <property type="match status" value="1"/>
</dbReference>
<comment type="caution">
    <text evidence="11">The sequence shown here is derived from an EMBL/GenBank/DDBJ whole genome shotgun (WGS) entry which is preliminary data.</text>
</comment>
<evidence type="ECO:0000256" key="8">
    <source>
        <dbReference type="SAM" id="Phobius"/>
    </source>
</evidence>
<dbReference type="PANTHER" id="PTHR43394">
    <property type="entry name" value="ATP-DEPENDENT PERMEASE MDL1, MITOCHONDRIAL"/>
    <property type="match status" value="1"/>
</dbReference>
<evidence type="ECO:0000256" key="4">
    <source>
        <dbReference type="ARBA" id="ARBA00022840"/>
    </source>
</evidence>
<dbReference type="InterPro" id="IPR036640">
    <property type="entry name" value="ABC1_TM_sf"/>
</dbReference>
<dbReference type="InterPro" id="IPR011527">
    <property type="entry name" value="ABC1_TM_dom"/>
</dbReference>
<keyword evidence="2 8" id="KW-0812">Transmembrane</keyword>
<feature type="domain" description="ABC transmembrane type-1" evidence="10">
    <location>
        <begin position="50"/>
        <end position="335"/>
    </location>
</feature>
<dbReference type="Gene3D" id="3.40.50.300">
    <property type="entry name" value="P-loop containing nucleotide triphosphate hydrolases"/>
    <property type="match status" value="1"/>
</dbReference>
<dbReference type="PROSITE" id="PS50929">
    <property type="entry name" value="ABC_TM1F"/>
    <property type="match status" value="1"/>
</dbReference>
<gene>
    <name evidence="11" type="ORF">IAI60_06245</name>
</gene>
<dbReference type="SUPFAM" id="SSF90123">
    <property type="entry name" value="ABC transporter transmembrane region"/>
    <property type="match status" value="1"/>
</dbReference>
<evidence type="ECO:0000256" key="2">
    <source>
        <dbReference type="ARBA" id="ARBA00022692"/>
    </source>
</evidence>
<evidence type="ECO:0000259" key="10">
    <source>
        <dbReference type="PROSITE" id="PS50929"/>
    </source>
</evidence>
<dbReference type="RefSeq" id="WP_207445774.1">
    <property type="nucleotide sequence ID" value="NZ_CP061091.1"/>
</dbReference>
<comment type="subcellular location">
    <subcellularLocation>
        <location evidence="1">Cell membrane</location>
        <topology evidence="1">Multi-pass membrane protein</topology>
    </subcellularLocation>
</comment>
<dbReference type="Gene3D" id="1.20.1560.10">
    <property type="entry name" value="ABC transporter type 1, transmembrane domain"/>
    <property type="match status" value="1"/>
</dbReference>
<feature type="domain" description="ABC transporter" evidence="9">
    <location>
        <begin position="373"/>
        <end position="611"/>
    </location>
</feature>
<dbReference type="SMART" id="SM00382">
    <property type="entry name" value="AAA"/>
    <property type="match status" value="1"/>
</dbReference>
<dbReference type="InterPro" id="IPR027417">
    <property type="entry name" value="P-loop_NTPase"/>
</dbReference>
<evidence type="ECO:0000256" key="1">
    <source>
        <dbReference type="ARBA" id="ARBA00004651"/>
    </source>
</evidence>
<feature type="transmembrane region" description="Helical" evidence="8">
    <location>
        <begin position="50"/>
        <end position="70"/>
    </location>
</feature>
<dbReference type="PROSITE" id="PS50893">
    <property type="entry name" value="ABC_TRANSPORTER_2"/>
    <property type="match status" value="1"/>
</dbReference>
<feature type="transmembrane region" description="Helical" evidence="8">
    <location>
        <begin position="167"/>
        <end position="185"/>
    </location>
</feature>
<evidence type="ECO:0000259" key="9">
    <source>
        <dbReference type="PROSITE" id="PS50893"/>
    </source>
</evidence>
<keyword evidence="6 8" id="KW-0472">Membrane</keyword>
<dbReference type="Pfam" id="PF00005">
    <property type="entry name" value="ABC_tran"/>
    <property type="match status" value="1"/>
</dbReference>
<feature type="transmembrane region" description="Helical" evidence="8">
    <location>
        <begin position="191"/>
        <end position="211"/>
    </location>
</feature>
<keyword evidence="12" id="KW-1185">Reference proteome</keyword>
<dbReference type="InterPro" id="IPR003593">
    <property type="entry name" value="AAA+_ATPase"/>
</dbReference>
<keyword evidence="5 8" id="KW-1133">Transmembrane helix</keyword>
<feature type="transmembrane region" description="Helical" evidence="8">
    <location>
        <begin position="82"/>
        <end position="102"/>
    </location>
</feature>
<dbReference type="InterPro" id="IPR003439">
    <property type="entry name" value="ABC_transporter-like_ATP-bd"/>
</dbReference>